<evidence type="ECO:0000313" key="9">
    <source>
        <dbReference type="Proteomes" id="UP000823775"/>
    </source>
</evidence>
<feature type="domain" description="BHLH" evidence="7">
    <location>
        <begin position="435"/>
        <end position="484"/>
    </location>
</feature>
<evidence type="ECO:0000313" key="8">
    <source>
        <dbReference type="EMBL" id="MCD7471456.1"/>
    </source>
</evidence>
<dbReference type="SUPFAM" id="SSF47459">
    <property type="entry name" value="HLH, helix-loop-helix DNA-binding domain"/>
    <property type="match status" value="1"/>
</dbReference>
<organism evidence="8 9">
    <name type="scientific">Datura stramonium</name>
    <name type="common">Jimsonweed</name>
    <name type="synonym">Common thornapple</name>
    <dbReference type="NCBI Taxonomy" id="4076"/>
    <lineage>
        <taxon>Eukaryota</taxon>
        <taxon>Viridiplantae</taxon>
        <taxon>Streptophyta</taxon>
        <taxon>Embryophyta</taxon>
        <taxon>Tracheophyta</taxon>
        <taxon>Spermatophyta</taxon>
        <taxon>Magnoliopsida</taxon>
        <taxon>eudicotyledons</taxon>
        <taxon>Gunneridae</taxon>
        <taxon>Pentapetalae</taxon>
        <taxon>asterids</taxon>
        <taxon>lamiids</taxon>
        <taxon>Solanales</taxon>
        <taxon>Solanaceae</taxon>
        <taxon>Solanoideae</taxon>
        <taxon>Datureae</taxon>
        <taxon>Datura</taxon>
    </lineage>
</organism>
<dbReference type="Pfam" id="PF14215">
    <property type="entry name" value="bHLH-MYC_N"/>
    <property type="match status" value="1"/>
</dbReference>
<reference evidence="8 9" key="1">
    <citation type="journal article" date="2021" name="BMC Genomics">
        <title>Datura genome reveals duplications of psychoactive alkaloid biosynthetic genes and high mutation rate following tissue culture.</title>
        <authorList>
            <person name="Rajewski A."/>
            <person name="Carter-House D."/>
            <person name="Stajich J."/>
            <person name="Litt A."/>
        </authorList>
    </citation>
    <scope>NUCLEOTIDE SEQUENCE [LARGE SCALE GENOMIC DNA]</scope>
    <source>
        <strain evidence="8">AR-01</strain>
    </source>
</reference>
<name>A0ABS8TKL7_DATST</name>
<evidence type="ECO:0000256" key="6">
    <source>
        <dbReference type="SAM" id="MobiDB-lite"/>
    </source>
</evidence>
<protein>
    <recommendedName>
        <fullName evidence="5">Transcription factor</fullName>
        <shortName evidence="5">bHLH transcription factor</shortName>
    </recommendedName>
    <alternativeName>
        <fullName evidence="5">Basic helix-loop-helix protein</fullName>
    </alternativeName>
</protein>
<evidence type="ECO:0000256" key="2">
    <source>
        <dbReference type="ARBA" id="ARBA00023015"/>
    </source>
</evidence>
<dbReference type="PROSITE" id="PS50888">
    <property type="entry name" value="BHLH"/>
    <property type="match status" value="1"/>
</dbReference>
<dbReference type="PANTHER" id="PTHR11514:SF47">
    <property type="entry name" value="TRANSCRIPTION FACTOR BHLH13"/>
    <property type="match status" value="1"/>
</dbReference>
<dbReference type="InterPro" id="IPR025610">
    <property type="entry name" value="MYC/MYB_N"/>
</dbReference>
<dbReference type="InterPro" id="IPR036638">
    <property type="entry name" value="HLH_DNA-bd_sf"/>
</dbReference>
<accession>A0ABS8TKL7</accession>
<keyword evidence="9" id="KW-1185">Reference proteome</keyword>
<dbReference type="Proteomes" id="UP000823775">
    <property type="component" value="Unassembled WGS sequence"/>
</dbReference>
<dbReference type="Gene3D" id="4.10.280.10">
    <property type="entry name" value="Helix-loop-helix DNA-binding domain"/>
    <property type="match status" value="1"/>
</dbReference>
<proteinExistence type="predicted"/>
<feature type="compositionally biased region" description="Basic and acidic residues" evidence="6">
    <location>
        <begin position="432"/>
        <end position="446"/>
    </location>
</feature>
<dbReference type="EMBL" id="JACEIK010001684">
    <property type="protein sequence ID" value="MCD7471456.1"/>
    <property type="molecule type" value="Genomic_DNA"/>
</dbReference>
<comment type="caution">
    <text evidence="8">The sequence shown here is derived from an EMBL/GenBank/DDBJ whole genome shotgun (WGS) entry which is preliminary data.</text>
</comment>
<evidence type="ECO:0000256" key="4">
    <source>
        <dbReference type="ARBA" id="ARBA00023242"/>
    </source>
</evidence>
<dbReference type="PANTHER" id="PTHR11514">
    <property type="entry name" value="MYC"/>
    <property type="match status" value="1"/>
</dbReference>
<feature type="region of interest" description="Disordered" evidence="6">
    <location>
        <begin position="373"/>
        <end position="446"/>
    </location>
</feature>
<dbReference type="InterPro" id="IPR045084">
    <property type="entry name" value="AIB/MYC-like"/>
</dbReference>
<gene>
    <name evidence="8" type="primary">MTB2_2</name>
    <name evidence="8" type="ORF">HAX54_011906</name>
</gene>
<evidence type="ECO:0000256" key="1">
    <source>
        <dbReference type="ARBA" id="ARBA00004123"/>
    </source>
</evidence>
<dbReference type="Pfam" id="PF00010">
    <property type="entry name" value="HLH"/>
    <property type="match status" value="1"/>
</dbReference>
<keyword evidence="3 5" id="KW-0804">Transcription</keyword>
<dbReference type="InterPro" id="IPR011598">
    <property type="entry name" value="bHLH_dom"/>
</dbReference>
<keyword evidence="4 5" id="KW-0539">Nucleus</keyword>
<evidence type="ECO:0000256" key="5">
    <source>
        <dbReference type="RuleBase" id="RU369104"/>
    </source>
</evidence>
<sequence length="607" mass="67582">MKMEMGLGNMLWSDEDKTMVAAVLGTKAFDYLMSSSVSAECSLMSMGSDENLQNKLSDLVERSNATNFSWNFAILWQISRSKSGELVLGWGDGCCREPREGEESEVTRILNLRLEDEAQQRMRKRVLQKLHMLFGGTDEDNYAFGLDRVTDTEMFFLASMYFSFPRGQGGPGKCFGAGKHVWLSDVMKSSVDYCSRSFLMKSAGMQTIVLIPTDVGVVELGSVRTIPESLELVQSIKSCFSSFLSLSRVKQAASVSVVAEKKDGNNSMFSSSFLSEQANGNPRIFGQNLNSGCTQFREKLAVRKEEDRPLETYRNGNRAPFMNARNGVRPLSWASFGNVKPGNSVELYSPQATANNLQDFVNGGREEFRLNNLQHQKPGRMQIDFTNSRPVASPAPTVESEHSDVEVSCKENHAGPAADERRPRKRGRKPANGREEPLNHVEAERQRREKLNQRFYALRAVVPNISKMDKASLLGDAIAYITEMQKKLRDMEYERERLVSTSRDALASESSNLETQNRVADIKIEAPSDEVVVTVRCPLETHPVSKVIEAFKEAQVNVVESKLAAGNDTVYHTFVVKSSGPEQLTKDKLMAAFSGESNSLQPFSSVG</sequence>
<dbReference type="SMART" id="SM00353">
    <property type="entry name" value="HLH"/>
    <property type="match status" value="1"/>
</dbReference>
<evidence type="ECO:0000256" key="3">
    <source>
        <dbReference type="ARBA" id="ARBA00023163"/>
    </source>
</evidence>
<evidence type="ECO:0000259" key="7">
    <source>
        <dbReference type="PROSITE" id="PS50888"/>
    </source>
</evidence>
<dbReference type="InterPro" id="IPR054502">
    <property type="entry name" value="bHLH-TF_ACT-like_plant"/>
</dbReference>
<dbReference type="Pfam" id="PF22754">
    <property type="entry name" value="bHLH-TF_ACT-like_plant"/>
    <property type="match status" value="1"/>
</dbReference>
<keyword evidence="2 5" id="KW-0805">Transcription regulation</keyword>
<comment type="subcellular location">
    <subcellularLocation>
        <location evidence="1 5">Nucleus</location>
    </subcellularLocation>
</comment>
<dbReference type="CDD" id="cd11449">
    <property type="entry name" value="bHLH_AtAIB_like"/>
    <property type="match status" value="1"/>
</dbReference>
<feature type="compositionally biased region" description="Basic and acidic residues" evidence="6">
    <location>
        <begin position="399"/>
        <end position="422"/>
    </location>
</feature>